<dbReference type="Gene3D" id="3.40.50.10320">
    <property type="entry name" value="LmbE-like"/>
    <property type="match status" value="1"/>
</dbReference>
<dbReference type="GO" id="GO:0016811">
    <property type="term" value="F:hydrolase activity, acting on carbon-nitrogen (but not peptide) bonds, in linear amides"/>
    <property type="evidence" value="ECO:0007669"/>
    <property type="project" value="TreeGrafter"/>
</dbReference>
<dbReference type="PANTHER" id="PTHR12993">
    <property type="entry name" value="N-ACETYLGLUCOSAMINYL-PHOSPHATIDYLINOSITOL DE-N-ACETYLASE-RELATED"/>
    <property type="match status" value="1"/>
</dbReference>
<gene>
    <name evidence="1" type="ORF">SAMN05428957_10431</name>
</gene>
<keyword evidence="2" id="KW-1185">Reference proteome</keyword>
<dbReference type="SUPFAM" id="SSF102588">
    <property type="entry name" value="LmbE-like"/>
    <property type="match status" value="1"/>
</dbReference>
<dbReference type="InterPro" id="IPR024078">
    <property type="entry name" value="LmbE-like_dom_sf"/>
</dbReference>
<accession>A0A1G9S0I6</accession>
<dbReference type="PANTHER" id="PTHR12993:SF29">
    <property type="entry name" value="BLR3841 PROTEIN"/>
    <property type="match status" value="1"/>
</dbReference>
<evidence type="ECO:0000313" key="1">
    <source>
        <dbReference type="EMBL" id="SDM29058.1"/>
    </source>
</evidence>
<dbReference type="EMBL" id="FNHP01000004">
    <property type="protein sequence ID" value="SDM29058.1"/>
    <property type="molecule type" value="Genomic_DNA"/>
</dbReference>
<proteinExistence type="predicted"/>
<protein>
    <submittedName>
        <fullName evidence="1">N-acetylglucosaminyl deacetylase, LmbE family</fullName>
    </submittedName>
</protein>
<dbReference type="InterPro" id="IPR003737">
    <property type="entry name" value="GlcNAc_PI_deacetylase-related"/>
</dbReference>
<dbReference type="Proteomes" id="UP000198552">
    <property type="component" value="Unassembled WGS sequence"/>
</dbReference>
<dbReference type="OrthoDB" id="9816564at2"/>
<evidence type="ECO:0000313" key="2">
    <source>
        <dbReference type="Proteomes" id="UP000198552"/>
    </source>
</evidence>
<organism evidence="1 2">
    <name type="scientific">Oryzisolibacter propanilivorax</name>
    <dbReference type="NCBI Taxonomy" id="1527607"/>
    <lineage>
        <taxon>Bacteria</taxon>
        <taxon>Pseudomonadati</taxon>
        <taxon>Pseudomonadota</taxon>
        <taxon>Betaproteobacteria</taxon>
        <taxon>Burkholderiales</taxon>
        <taxon>Comamonadaceae</taxon>
        <taxon>Oryzisolibacter</taxon>
    </lineage>
</organism>
<name>A0A1G9S0I6_9BURK</name>
<dbReference type="AlphaFoldDB" id="A0A1G9S0I6"/>
<dbReference type="Pfam" id="PF02585">
    <property type="entry name" value="PIG-L"/>
    <property type="match status" value="1"/>
</dbReference>
<sequence>MDAMSGPATRRIEAPRVAPAVWQQWLQRQIPLAPWPLLDPGRRLVVVAPHPDDEILACALLMQQHARQGGALQLVAVTDGEASHADAGWPADWLPPIRRSERHEGLACLGLGQMPVTQLHLPDGGVAEAGSRLHAALMALLAPGDVLLTTWHLDGHPDHEACGRVARDVAWRLGLPLLLAPVWMWHWAELDGPGIAWTSLRALCGDEQACAAKAQALRAHRSQLLPRAPGLGPVLDDAIVERAQWPCEYFFA</sequence>
<dbReference type="STRING" id="1527607.SAMN05428957_10431"/>
<reference evidence="2" key="1">
    <citation type="submission" date="2016-10" db="EMBL/GenBank/DDBJ databases">
        <authorList>
            <person name="Varghese N."/>
            <person name="Submissions S."/>
        </authorList>
    </citation>
    <scope>NUCLEOTIDE SEQUENCE [LARGE SCALE GENOMIC DNA]</scope>
    <source>
        <strain evidence="2">EPL6</strain>
    </source>
</reference>